<evidence type="ECO:0000313" key="3">
    <source>
        <dbReference type="EMBL" id="TQM45939.1"/>
    </source>
</evidence>
<dbReference type="PROSITE" id="PS51257">
    <property type="entry name" value="PROKAR_LIPOPROTEIN"/>
    <property type="match status" value="1"/>
</dbReference>
<evidence type="ECO:0000259" key="2">
    <source>
        <dbReference type="Pfam" id="PF14339"/>
    </source>
</evidence>
<comment type="caution">
    <text evidence="3">The sequence shown here is derived from an EMBL/GenBank/DDBJ whole genome shotgun (WGS) entry which is preliminary data.</text>
</comment>
<feature type="signal peptide" evidence="1">
    <location>
        <begin position="1"/>
        <end position="22"/>
    </location>
</feature>
<sequence>MRTSWKTTLIAGAALVATASCAGNTPSTPAAAAAPVGDPSRAGAGTAAVDVVGLVDGTSLVRFNTIDPTISGEPATVSGMAGDTQLVGIDFRVQDGKLYGVGDEGGLYTLTETGSATKVGELSVPLEGKVFGVDFNPAANALRIISDTGQNLRQPFATTPLPKTVADTELTNPAQAPATGTVPATGIVSAAYTNNDTEDTTATSLFVLDAAAGRISLQAPANGGTLSPTGSLGVDADAGWGFDIHTDADGVNTGYATVKVGSGYEMRSVNLLTGTTTRIDALNGAVTDIAVALT</sequence>
<feature type="chain" id="PRO_5038479948" evidence="1">
    <location>
        <begin position="23"/>
        <end position="294"/>
    </location>
</feature>
<dbReference type="OrthoDB" id="531718at2"/>
<protein>
    <submittedName>
        <fullName evidence="3">Uncharacterized protein DUF4394</fullName>
    </submittedName>
</protein>
<proteinExistence type="predicted"/>
<dbReference type="InterPro" id="IPR025507">
    <property type="entry name" value="DUF4394"/>
</dbReference>
<feature type="domain" description="DUF4394" evidence="2">
    <location>
        <begin position="60"/>
        <end position="290"/>
    </location>
</feature>
<dbReference type="AlphaFoldDB" id="A0A543GIN7"/>
<reference evidence="3 4" key="1">
    <citation type="submission" date="2019-06" db="EMBL/GenBank/DDBJ databases">
        <title>Sequencing the genomes of 1000 actinobacteria strains.</title>
        <authorList>
            <person name="Klenk H.-P."/>
        </authorList>
    </citation>
    <scope>NUCLEOTIDE SEQUENCE [LARGE SCALE GENOMIC DNA]</scope>
    <source>
        <strain evidence="3 4">DSM 45511</strain>
    </source>
</reference>
<keyword evidence="1" id="KW-0732">Signal</keyword>
<dbReference type="Proteomes" id="UP000319818">
    <property type="component" value="Unassembled WGS sequence"/>
</dbReference>
<evidence type="ECO:0000256" key="1">
    <source>
        <dbReference type="SAM" id="SignalP"/>
    </source>
</evidence>
<gene>
    <name evidence="3" type="ORF">FB388_3340</name>
</gene>
<dbReference type="Pfam" id="PF14339">
    <property type="entry name" value="DUF4394"/>
    <property type="match status" value="1"/>
</dbReference>
<organism evidence="3 4">
    <name type="scientific">Pseudonocardia cypriaca</name>
    <dbReference type="NCBI Taxonomy" id="882449"/>
    <lineage>
        <taxon>Bacteria</taxon>
        <taxon>Bacillati</taxon>
        <taxon>Actinomycetota</taxon>
        <taxon>Actinomycetes</taxon>
        <taxon>Pseudonocardiales</taxon>
        <taxon>Pseudonocardiaceae</taxon>
        <taxon>Pseudonocardia</taxon>
    </lineage>
</organism>
<dbReference type="EMBL" id="VFPH01000001">
    <property type="protein sequence ID" value="TQM45939.1"/>
    <property type="molecule type" value="Genomic_DNA"/>
</dbReference>
<dbReference type="RefSeq" id="WP_142101859.1">
    <property type="nucleotide sequence ID" value="NZ_VFPH01000001.1"/>
</dbReference>
<accession>A0A543GIN7</accession>
<keyword evidence="4" id="KW-1185">Reference proteome</keyword>
<name>A0A543GIN7_9PSEU</name>
<evidence type="ECO:0000313" key="4">
    <source>
        <dbReference type="Proteomes" id="UP000319818"/>
    </source>
</evidence>